<evidence type="ECO:0000256" key="1">
    <source>
        <dbReference type="SAM" id="MobiDB-lite"/>
    </source>
</evidence>
<evidence type="ECO:0000313" key="4">
    <source>
        <dbReference type="Proteomes" id="UP000011715"/>
    </source>
</evidence>
<reference evidence="2" key="1">
    <citation type="submission" date="2010-05" db="EMBL/GenBank/DDBJ databases">
        <title>The Genome Sequence of Magnaporthe poae strain ATCC 64411.</title>
        <authorList>
            <consortium name="The Broad Institute Genome Sequencing Platform"/>
            <consortium name="Broad Institute Genome Sequencing Center for Infectious Disease"/>
            <person name="Ma L.-J."/>
            <person name="Dead R."/>
            <person name="Young S."/>
            <person name="Zeng Q."/>
            <person name="Koehrsen M."/>
            <person name="Alvarado L."/>
            <person name="Berlin A."/>
            <person name="Chapman S.B."/>
            <person name="Chen Z."/>
            <person name="Freedman E."/>
            <person name="Gellesch M."/>
            <person name="Goldberg J."/>
            <person name="Griggs A."/>
            <person name="Gujja S."/>
            <person name="Heilman E.R."/>
            <person name="Heiman D."/>
            <person name="Hepburn T."/>
            <person name="Howarth C."/>
            <person name="Jen D."/>
            <person name="Larson L."/>
            <person name="Mehta T."/>
            <person name="Neiman D."/>
            <person name="Pearson M."/>
            <person name="Roberts A."/>
            <person name="Saif S."/>
            <person name="Shea T."/>
            <person name="Shenoy N."/>
            <person name="Sisk P."/>
            <person name="Stolte C."/>
            <person name="Sykes S."/>
            <person name="Walk T."/>
            <person name="White J."/>
            <person name="Yandava C."/>
            <person name="Haas B."/>
            <person name="Nusbaum C."/>
            <person name="Birren B."/>
        </authorList>
    </citation>
    <scope>NUCLEOTIDE SEQUENCE</scope>
    <source>
        <strain evidence="2">ATCC 64411</strain>
    </source>
</reference>
<feature type="region of interest" description="Disordered" evidence="1">
    <location>
        <begin position="59"/>
        <end position="83"/>
    </location>
</feature>
<sequence>MINGGDKGEKGSHESHEAGREIPGAKGRSLQDRSNGTEVSAMEITGFTKIMPEYARALGKRGLSRNARDRHGLSQRDRKKAFR</sequence>
<feature type="compositionally biased region" description="Basic and acidic residues" evidence="1">
    <location>
        <begin position="66"/>
        <end position="76"/>
    </location>
</feature>
<dbReference type="VEuPathDB" id="FungiDB:MAPG_03115"/>
<reference evidence="4" key="2">
    <citation type="submission" date="2010-05" db="EMBL/GenBank/DDBJ databases">
        <title>The genome sequence of Magnaporthe poae strain ATCC 64411.</title>
        <authorList>
            <person name="Ma L.-J."/>
            <person name="Dead R."/>
            <person name="Young S."/>
            <person name="Zeng Q."/>
            <person name="Koehrsen M."/>
            <person name="Alvarado L."/>
            <person name="Berlin A."/>
            <person name="Chapman S.B."/>
            <person name="Chen Z."/>
            <person name="Freedman E."/>
            <person name="Gellesch M."/>
            <person name="Goldberg J."/>
            <person name="Griggs A."/>
            <person name="Gujja S."/>
            <person name="Heilman E.R."/>
            <person name="Heiman D."/>
            <person name="Hepburn T."/>
            <person name="Howarth C."/>
            <person name="Jen D."/>
            <person name="Larson L."/>
            <person name="Mehta T."/>
            <person name="Neiman D."/>
            <person name="Pearson M."/>
            <person name="Roberts A."/>
            <person name="Saif S."/>
            <person name="Shea T."/>
            <person name="Shenoy N."/>
            <person name="Sisk P."/>
            <person name="Stolte C."/>
            <person name="Sykes S."/>
            <person name="Walk T."/>
            <person name="White J."/>
            <person name="Yandava C."/>
            <person name="Haas B."/>
            <person name="Nusbaum C."/>
            <person name="Birren B."/>
        </authorList>
    </citation>
    <scope>NUCLEOTIDE SEQUENCE [LARGE SCALE GENOMIC DNA]</scope>
    <source>
        <strain evidence="4">ATCC 64411 / 73-15</strain>
    </source>
</reference>
<name>A0A0C4DT58_MAGP6</name>
<reference evidence="3" key="5">
    <citation type="submission" date="2015-06" db="UniProtKB">
        <authorList>
            <consortium name="EnsemblFungi"/>
        </authorList>
    </citation>
    <scope>IDENTIFICATION</scope>
    <source>
        <strain evidence="3">ATCC 64411</strain>
    </source>
</reference>
<accession>A0A0C4DT58</accession>
<gene>
    <name evidence="2" type="ORF">MAPG_03115</name>
</gene>
<dbReference type="EMBL" id="GL876967">
    <property type="protein sequence ID" value="KLU84070.1"/>
    <property type="molecule type" value="Genomic_DNA"/>
</dbReference>
<proteinExistence type="predicted"/>
<dbReference type="EMBL" id="ADBL01000760">
    <property type="status" value="NOT_ANNOTATED_CDS"/>
    <property type="molecule type" value="Genomic_DNA"/>
</dbReference>
<reference evidence="2" key="3">
    <citation type="submission" date="2011-03" db="EMBL/GenBank/DDBJ databases">
        <title>Annotation of Magnaporthe poae ATCC 64411.</title>
        <authorList>
            <person name="Ma L.-J."/>
            <person name="Dead R."/>
            <person name="Young S.K."/>
            <person name="Zeng Q."/>
            <person name="Gargeya S."/>
            <person name="Fitzgerald M."/>
            <person name="Haas B."/>
            <person name="Abouelleil A."/>
            <person name="Alvarado L."/>
            <person name="Arachchi H.M."/>
            <person name="Berlin A."/>
            <person name="Brown A."/>
            <person name="Chapman S.B."/>
            <person name="Chen Z."/>
            <person name="Dunbar C."/>
            <person name="Freedman E."/>
            <person name="Gearin G."/>
            <person name="Gellesch M."/>
            <person name="Goldberg J."/>
            <person name="Griggs A."/>
            <person name="Gujja S."/>
            <person name="Heiman D."/>
            <person name="Howarth C."/>
            <person name="Larson L."/>
            <person name="Lui A."/>
            <person name="MacDonald P.J.P."/>
            <person name="Mehta T."/>
            <person name="Montmayeur A."/>
            <person name="Murphy C."/>
            <person name="Neiman D."/>
            <person name="Pearson M."/>
            <person name="Priest M."/>
            <person name="Roberts A."/>
            <person name="Saif S."/>
            <person name="Shea T."/>
            <person name="Shenoy N."/>
            <person name="Sisk P."/>
            <person name="Stolte C."/>
            <person name="Sykes S."/>
            <person name="Yandava C."/>
            <person name="Wortman J."/>
            <person name="Nusbaum C."/>
            <person name="Birren B."/>
        </authorList>
    </citation>
    <scope>NUCLEOTIDE SEQUENCE</scope>
    <source>
        <strain evidence="2">ATCC 64411</strain>
    </source>
</reference>
<evidence type="ECO:0000313" key="3">
    <source>
        <dbReference type="EnsemblFungi" id="MAPG_03115T0"/>
    </source>
</evidence>
<organism evidence="3 4">
    <name type="scientific">Magnaporthiopsis poae (strain ATCC 64411 / 73-15)</name>
    <name type="common">Kentucky bluegrass fungus</name>
    <name type="synonym">Magnaporthe poae</name>
    <dbReference type="NCBI Taxonomy" id="644358"/>
    <lineage>
        <taxon>Eukaryota</taxon>
        <taxon>Fungi</taxon>
        <taxon>Dikarya</taxon>
        <taxon>Ascomycota</taxon>
        <taxon>Pezizomycotina</taxon>
        <taxon>Sordariomycetes</taxon>
        <taxon>Sordariomycetidae</taxon>
        <taxon>Magnaporthales</taxon>
        <taxon>Magnaporthaceae</taxon>
        <taxon>Magnaporthiopsis</taxon>
    </lineage>
</organism>
<dbReference type="EnsemblFungi" id="MAPG_03115T0">
    <property type="protein sequence ID" value="MAPG_03115T0"/>
    <property type="gene ID" value="MAPG_03115"/>
</dbReference>
<dbReference type="AlphaFoldDB" id="A0A0C4DT58"/>
<feature type="compositionally biased region" description="Basic and acidic residues" evidence="1">
    <location>
        <begin position="1"/>
        <end position="20"/>
    </location>
</feature>
<feature type="region of interest" description="Disordered" evidence="1">
    <location>
        <begin position="1"/>
        <end position="40"/>
    </location>
</feature>
<dbReference type="Proteomes" id="UP000011715">
    <property type="component" value="Unassembled WGS sequence"/>
</dbReference>
<evidence type="ECO:0000313" key="2">
    <source>
        <dbReference type="EMBL" id="KLU84070.1"/>
    </source>
</evidence>
<keyword evidence="4" id="KW-1185">Reference proteome</keyword>
<reference evidence="3" key="4">
    <citation type="journal article" date="2015" name="G3 (Bethesda)">
        <title>Genome sequences of three phytopathogenic species of the Magnaporthaceae family of fungi.</title>
        <authorList>
            <person name="Okagaki L.H."/>
            <person name="Nunes C.C."/>
            <person name="Sailsbery J."/>
            <person name="Clay B."/>
            <person name="Brown D."/>
            <person name="John T."/>
            <person name="Oh Y."/>
            <person name="Young N."/>
            <person name="Fitzgerald M."/>
            <person name="Haas B.J."/>
            <person name="Zeng Q."/>
            <person name="Young S."/>
            <person name="Adiconis X."/>
            <person name="Fan L."/>
            <person name="Levin J.Z."/>
            <person name="Mitchell T.K."/>
            <person name="Okubara P.A."/>
            <person name="Farman M.L."/>
            <person name="Kohn L.M."/>
            <person name="Birren B."/>
            <person name="Ma L.-J."/>
            <person name="Dean R.A."/>
        </authorList>
    </citation>
    <scope>NUCLEOTIDE SEQUENCE</scope>
    <source>
        <strain evidence="3">ATCC 64411 / 73-15</strain>
    </source>
</reference>
<protein>
    <submittedName>
        <fullName evidence="2 3">Uncharacterized protein</fullName>
    </submittedName>
</protein>